<name>A0A3C1KT25_9GAMM</name>
<dbReference type="InterPro" id="IPR050245">
    <property type="entry name" value="PrsA_foldase"/>
</dbReference>
<dbReference type="PANTHER" id="PTHR47245">
    <property type="entry name" value="PEPTIDYLPROLYL ISOMERASE"/>
    <property type="match status" value="1"/>
</dbReference>
<evidence type="ECO:0000256" key="3">
    <source>
        <dbReference type="ARBA" id="ARBA00013194"/>
    </source>
</evidence>
<dbReference type="Gene3D" id="3.10.50.40">
    <property type="match status" value="1"/>
</dbReference>
<dbReference type="GO" id="GO:0003755">
    <property type="term" value="F:peptidyl-prolyl cis-trans isomerase activity"/>
    <property type="evidence" value="ECO:0007669"/>
    <property type="project" value="UniProtKB-KW"/>
</dbReference>
<feature type="domain" description="PpiC" evidence="7">
    <location>
        <begin position="138"/>
        <end position="242"/>
    </location>
</feature>
<evidence type="ECO:0000256" key="6">
    <source>
        <dbReference type="SAM" id="SignalP"/>
    </source>
</evidence>
<dbReference type="AlphaFoldDB" id="A0A3C1KT25"/>
<evidence type="ECO:0000313" key="9">
    <source>
        <dbReference type="Proteomes" id="UP000259273"/>
    </source>
</evidence>
<evidence type="ECO:0000256" key="2">
    <source>
        <dbReference type="ARBA" id="ARBA00007656"/>
    </source>
</evidence>
<dbReference type="PANTHER" id="PTHR47245:SF2">
    <property type="entry name" value="PEPTIDYL-PROLYL CIS-TRANS ISOMERASE HP_0175-RELATED"/>
    <property type="match status" value="1"/>
</dbReference>
<comment type="catalytic activity">
    <reaction evidence="1">
        <text>[protein]-peptidylproline (omega=180) = [protein]-peptidylproline (omega=0)</text>
        <dbReference type="Rhea" id="RHEA:16237"/>
        <dbReference type="Rhea" id="RHEA-COMP:10747"/>
        <dbReference type="Rhea" id="RHEA-COMP:10748"/>
        <dbReference type="ChEBI" id="CHEBI:83833"/>
        <dbReference type="ChEBI" id="CHEBI:83834"/>
        <dbReference type="EC" id="5.2.1.8"/>
    </reaction>
</comment>
<comment type="caution">
    <text evidence="8">The sequence shown here is derived from an EMBL/GenBank/DDBJ whole genome shotgun (WGS) entry which is preliminary data.</text>
</comment>
<keyword evidence="6" id="KW-0732">Signal</keyword>
<dbReference type="SUPFAM" id="SSF54534">
    <property type="entry name" value="FKBP-like"/>
    <property type="match status" value="1"/>
</dbReference>
<dbReference type="STRING" id="1121937.GCA_000423125_01794"/>
<dbReference type="Pfam" id="PF00639">
    <property type="entry name" value="Rotamase"/>
    <property type="match status" value="1"/>
</dbReference>
<evidence type="ECO:0000259" key="7">
    <source>
        <dbReference type="PROSITE" id="PS50198"/>
    </source>
</evidence>
<accession>A0A3C1KT25</accession>
<evidence type="ECO:0000313" key="8">
    <source>
        <dbReference type="EMBL" id="HAN29807.1"/>
    </source>
</evidence>
<dbReference type="InterPro" id="IPR046357">
    <property type="entry name" value="PPIase_dom_sf"/>
</dbReference>
<dbReference type="PROSITE" id="PS50198">
    <property type="entry name" value="PPIC_PPIASE_2"/>
    <property type="match status" value="1"/>
</dbReference>
<keyword evidence="4 5" id="KW-0697">Rotamase</keyword>
<dbReference type="InterPro" id="IPR000297">
    <property type="entry name" value="PPIase_PpiC"/>
</dbReference>
<feature type="signal peptide" evidence="6">
    <location>
        <begin position="1"/>
        <end position="22"/>
    </location>
</feature>
<keyword evidence="5" id="KW-0413">Isomerase</keyword>
<feature type="chain" id="PRO_5017778352" description="peptidylprolyl isomerase" evidence="6">
    <location>
        <begin position="23"/>
        <end position="302"/>
    </location>
</feature>
<evidence type="ECO:0000256" key="4">
    <source>
        <dbReference type="ARBA" id="ARBA00023110"/>
    </source>
</evidence>
<protein>
    <recommendedName>
        <fullName evidence="3">peptidylprolyl isomerase</fullName>
        <ecNumber evidence="3">5.2.1.8</ecNumber>
    </recommendedName>
</protein>
<dbReference type="EMBL" id="DMND01000259">
    <property type="protein sequence ID" value="HAN29807.1"/>
    <property type="molecule type" value="Genomic_DNA"/>
</dbReference>
<sequence>MLFSRILSPAVLLLGVALGAFADEPVAIADGETRINRAELEQVVSRWSAEMRSAAANDLGDRMELLNIAMMNKRLAASADEATPETHGDDYWKLHFQLQGLKRRFAIEQLVKSIEVPDMSALAEERYATDKDKFAFVPEKRLTSHILFACPPGQCDRETVRPVAREVLAELRAGADFETLVAEHSQDPGSRDKGGRFNKWFSLGEKGVEPRYTGGAFDIAEVGGYSDLVETQFGVHIIRLDDIQPEHYLPFDEVRPAILQSLKAEYQKLAVQDFEASLMISDEAYINGDIVDELLAPYKAEP</sequence>
<organism evidence="8 9">
    <name type="scientific">Haliea salexigens</name>
    <dbReference type="NCBI Taxonomy" id="287487"/>
    <lineage>
        <taxon>Bacteria</taxon>
        <taxon>Pseudomonadati</taxon>
        <taxon>Pseudomonadota</taxon>
        <taxon>Gammaproteobacteria</taxon>
        <taxon>Cellvibrionales</taxon>
        <taxon>Halieaceae</taxon>
        <taxon>Haliea</taxon>
    </lineage>
</organism>
<evidence type="ECO:0000256" key="1">
    <source>
        <dbReference type="ARBA" id="ARBA00000971"/>
    </source>
</evidence>
<comment type="similarity">
    <text evidence="2">Belongs to the PpiC/parvulin rotamase family.</text>
</comment>
<dbReference type="EC" id="5.2.1.8" evidence="3"/>
<evidence type="ECO:0000256" key="5">
    <source>
        <dbReference type="PROSITE-ProRule" id="PRU00278"/>
    </source>
</evidence>
<reference evidence="8 9" key="1">
    <citation type="journal article" date="2018" name="Nat. Biotechnol.">
        <title>A standardized bacterial taxonomy based on genome phylogeny substantially revises the tree of life.</title>
        <authorList>
            <person name="Parks D.H."/>
            <person name="Chuvochina M."/>
            <person name="Waite D.W."/>
            <person name="Rinke C."/>
            <person name="Skarshewski A."/>
            <person name="Chaumeil P.A."/>
            <person name="Hugenholtz P."/>
        </authorList>
    </citation>
    <scope>NUCLEOTIDE SEQUENCE [LARGE SCALE GENOMIC DNA]</scope>
    <source>
        <strain evidence="8">UBA9158</strain>
    </source>
</reference>
<gene>
    <name evidence="8" type="ORF">DCP75_19220</name>
</gene>
<proteinExistence type="inferred from homology"/>
<dbReference type="Proteomes" id="UP000259273">
    <property type="component" value="Unassembled WGS sequence"/>
</dbReference>